<proteinExistence type="predicted"/>
<dbReference type="Proteomes" id="UP000708208">
    <property type="component" value="Unassembled WGS sequence"/>
</dbReference>
<dbReference type="AlphaFoldDB" id="A0A8J2P1Z3"/>
<evidence type="ECO:0000313" key="1">
    <source>
        <dbReference type="EMBL" id="CAG7722581.1"/>
    </source>
</evidence>
<gene>
    <name evidence="1" type="ORF">AFUS01_LOCUS11712</name>
</gene>
<evidence type="ECO:0000313" key="2">
    <source>
        <dbReference type="Proteomes" id="UP000708208"/>
    </source>
</evidence>
<keyword evidence="2" id="KW-1185">Reference proteome</keyword>
<accession>A0A8J2P1Z3</accession>
<reference evidence="1" key="1">
    <citation type="submission" date="2021-06" db="EMBL/GenBank/DDBJ databases">
        <authorList>
            <person name="Hodson N. C."/>
            <person name="Mongue J. A."/>
            <person name="Jaron S. K."/>
        </authorList>
    </citation>
    <scope>NUCLEOTIDE SEQUENCE</scope>
</reference>
<name>A0A8J2P1Z3_9HEXA</name>
<protein>
    <submittedName>
        <fullName evidence="1">Uncharacterized protein</fullName>
    </submittedName>
</protein>
<sequence length="34" mass="3882">MGAETPEFEDKLTMEDVLEKLGGFSRFQFCITIV</sequence>
<dbReference type="EMBL" id="CAJVCH010090601">
    <property type="protein sequence ID" value="CAG7722581.1"/>
    <property type="molecule type" value="Genomic_DNA"/>
</dbReference>
<organism evidence="1 2">
    <name type="scientific">Allacma fusca</name>
    <dbReference type="NCBI Taxonomy" id="39272"/>
    <lineage>
        <taxon>Eukaryota</taxon>
        <taxon>Metazoa</taxon>
        <taxon>Ecdysozoa</taxon>
        <taxon>Arthropoda</taxon>
        <taxon>Hexapoda</taxon>
        <taxon>Collembola</taxon>
        <taxon>Symphypleona</taxon>
        <taxon>Sminthuridae</taxon>
        <taxon>Allacma</taxon>
    </lineage>
</organism>
<comment type="caution">
    <text evidence="1">The sequence shown here is derived from an EMBL/GenBank/DDBJ whole genome shotgun (WGS) entry which is preliminary data.</text>
</comment>
<feature type="non-terminal residue" evidence="1">
    <location>
        <position position="1"/>
    </location>
</feature>